<dbReference type="Proteomes" id="UP000240638">
    <property type="component" value="Unassembled WGS sequence"/>
</dbReference>
<keyword evidence="1" id="KW-0812">Transmembrane</keyword>
<dbReference type="EMBL" id="PYUC01000009">
    <property type="protein sequence ID" value="PTB19193.1"/>
    <property type="molecule type" value="Genomic_DNA"/>
</dbReference>
<reference evidence="2 3" key="1">
    <citation type="submission" date="2018-03" db="EMBL/GenBank/DDBJ databases">
        <title>Whole genome analyses suggest that Burkholderia sensu lato contains two further novel genera in the rhizoxinica-symbiotica group Mycetohabitans gen. nov., and Trinickia gen. nov.: implications for the evolution of diazotrophy and nodulation in the Burkholderiaceae.</title>
        <authorList>
            <person name="Estrada De Los Santos P."/>
            <person name="Palmer M."/>
            <person name="Chavez-Ramirez B."/>
            <person name="Steenkamp E.T."/>
            <person name="Hirsch A.M."/>
            <person name="Manyaka P."/>
            <person name="Maluk M."/>
            <person name="Lafos M."/>
            <person name="Crook M."/>
            <person name="Gross E."/>
            <person name="Simon M.F."/>
            <person name="Bueno Dos Reis Junior F."/>
            <person name="Poole P.S."/>
            <person name="Venter S.N."/>
            <person name="James E.K."/>
        </authorList>
    </citation>
    <scope>NUCLEOTIDE SEQUENCE [LARGE SCALE GENOMIC DNA]</scope>
    <source>
        <strain evidence="2 3">JPY-366</strain>
    </source>
</reference>
<proteinExistence type="predicted"/>
<feature type="transmembrane region" description="Helical" evidence="1">
    <location>
        <begin position="30"/>
        <end position="56"/>
    </location>
</feature>
<comment type="caution">
    <text evidence="2">The sequence shown here is derived from an EMBL/GenBank/DDBJ whole genome shotgun (WGS) entry which is preliminary data.</text>
</comment>
<accession>A0A2T3XRP5</accession>
<keyword evidence="1" id="KW-1133">Transmembrane helix</keyword>
<evidence type="ECO:0000313" key="3">
    <source>
        <dbReference type="Proteomes" id="UP000240638"/>
    </source>
</evidence>
<dbReference type="AlphaFoldDB" id="A0A2T3XRP5"/>
<organism evidence="2 3">
    <name type="scientific">Trinickia symbiotica</name>
    <dbReference type="NCBI Taxonomy" id="863227"/>
    <lineage>
        <taxon>Bacteria</taxon>
        <taxon>Pseudomonadati</taxon>
        <taxon>Pseudomonadota</taxon>
        <taxon>Betaproteobacteria</taxon>
        <taxon>Burkholderiales</taxon>
        <taxon>Burkholderiaceae</taxon>
        <taxon>Trinickia</taxon>
    </lineage>
</organism>
<evidence type="ECO:0000256" key="1">
    <source>
        <dbReference type="SAM" id="Phobius"/>
    </source>
</evidence>
<sequence length="62" mass="6922">MDRRAAGSGRTARAFVIDDGFKRSKHQENWIRCVAFTHASIIPYFMATGVSGFVGWSRTTQA</sequence>
<name>A0A2T3XRP5_9BURK</name>
<protein>
    <submittedName>
        <fullName evidence="2">Uncharacterized protein</fullName>
    </submittedName>
</protein>
<evidence type="ECO:0000313" key="2">
    <source>
        <dbReference type="EMBL" id="PTB19193.1"/>
    </source>
</evidence>
<keyword evidence="1" id="KW-0472">Membrane</keyword>
<gene>
    <name evidence="2" type="ORF">C9I57_19415</name>
</gene>